<protein>
    <submittedName>
        <fullName evidence="2">Rubrerythrin</fullName>
    </submittedName>
</protein>
<proteinExistence type="predicted"/>
<gene>
    <name evidence="2" type="primary">rbr</name>
    <name evidence="2" type="ORF">KL86SPO_30419</name>
</gene>
<accession>A0A212LRY3</accession>
<reference evidence="2" key="1">
    <citation type="submission" date="2016-08" db="EMBL/GenBank/DDBJ databases">
        <authorList>
            <person name="Seilhamer J.J."/>
        </authorList>
    </citation>
    <scope>NUCLEOTIDE SEQUENCE</scope>
    <source>
        <strain evidence="2">86</strain>
    </source>
</reference>
<dbReference type="CDD" id="cd01045">
    <property type="entry name" value="Ferritin_like_AB"/>
    <property type="match status" value="1"/>
</dbReference>
<dbReference type="SUPFAM" id="SSF47240">
    <property type="entry name" value="Ferritin-like"/>
    <property type="match status" value="1"/>
</dbReference>
<dbReference type="GO" id="GO:0016491">
    <property type="term" value="F:oxidoreductase activity"/>
    <property type="evidence" value="ECO:0007669"/>
    <property type="project" value="InterPro"/>
</dbReference>
<dbReference type="RefSeq" id="WP_288183732.1">
    <property type="nucleotide sequence ID" value="NZ_LT608335.1"/>
</dbReference>
<dbReference type="PANTHER" id="PTHR33531">
    <property type="entry name" value="RUBRERYTHRIN SUBFAMILY"/>
    <property type="match status" value="1"/>
</dbReference>
<feature type="domain" description="Rubrerythrin diiron-binding" evidence="1">
    <location>
        <begin position="116"/>
        <end position="167"/>
    </location>
</feature>
<sequence>MQKNACDMGNLFSDLEGLRIAIDMEARGRDFYKKAYEQAKNQEHKDLFMFLMNEEIYHHEKFTALYNKLKENKDADASDYLFDQETSKYLTVLAEPHIFPKDKAAQSLPELNTIADILKAALQDEKDSILFYDALAKCAKFEEARTIFNQLKAEEQTHVVKLREMLDAWA</sequence>
<dbReference type="PANTHER" id="PTHR33531:SF7">
    <property type="entry name" value="HYPOTHETICAL MEMBRANE PROTEIN, CONSERVED"/>
    <property type="match status" value="1"/>
</dbReference>
<dbReference type="Gene3D" id="1.20.1260.10">
    <property type="match status" value="1"/>
</dbReference>
<dbReference type="InterPro" id="IPR012347">
    <property type="entry name" value="Ferritin-like"/>
</dbReference>
<dbReference type="Pfam" id="PF02915">
    <property type="entry name" value="Rubrerythrin"/>
    <property type="match status" value="2"/>
</dbReference>
<name>A0A212LRY3_9FIRM</name>
<dbReference type="EMBL" id="FMJE01000003">
    <property type="protein sequence ID" value="SCM80241.1"/>
    <property type="molecule type" value="Genomic_DNA"/>
</dbReference>
<evidence type="ECO:0000313" key="2">
    <source>
        <dbReference type="EMBL" id="SCM80241.1"/>
    </source>
</evidence>
<organism evidence="2">
    <name type="scientific">uncultured Sporomusa sp</name>
    <dbReference type="NCBI Taxonomy" id="307249"/>
    <lineage>
        <taxon>Bacteria</taxon>
        <taxon>Bacillati</taxon>
        <taxon>Bacillota</taxon>
        <taxon>Negativicutes</taxon>
        <taxon>Selenomonadales</taxon>
        <taxon>Sporomusaceae</taxon>
        <taxon>Sporomusa</taxon>
        <taxon>environmental samples</taxon>
    </lineage>
</organism>
<feature type="domain" description="Rubrerythrin diiron-binding" evidence="1">
    <location>
        <begin position="18"/>
        <end position="78"/>
    </location>
</feature>
<dbReference type="InterPro" id="IPR009078">
    <property type="entry name" value="Ferritin-like_SF"/>
</dbReference>
<dbReference type="GO" id="GO:0046872">
    <property type="term" value="F:metal ion binding"/>
    <property type="evidence" value="ECO:0007669"/>
    <property type="project" value="InterPro"/>
</dbReference>
<dbReference type="InterPro" id="IPR003251">
    <property type="entry name" value="Rr_diiron-bd_dom"/>
</dbReference>
<evidence type="ECO:0000259" key="1">
    <source>
        <dbReference type="Pfam" id="PF02915"/>
    </source>
</evidence>
<dbReference type="AlphaFoldDB" id="A0A212LRY3"/>